<dbReference type="EMBL" id="AP009333">
    <property type="protein sequence ID" value="BAK59587.1"/>
    <property type="molecule type" value="Genomic_DNA"/>
</dbReference>
<dbReference type="AlphaFoldDB" id="F9VGV4"/>
<dbReference type="RefSeq" id="WP_014024167.1">
    <property type="nucleotide sequence ID" value="NC_017490.1"/>
</dbReference>
<evidence type="ECO:0000256" key="3">
    <source>
        <dbReference type="ARBA" id="ARBA00022676"/>
    </source>
</evidence>
<keyword evidence="4 6" id="KW-0808">Transferase</keyword>
<comment type="similarity">
    <text evidence="2">Belongs to the glycosyltransferase 2 family.</text>
</comment>
<dbReference type="KEGG" id="lgv:LCGL_0127"/>
<name>F9VGV4_LACGL</name>
<reference evidence="6 7" key="1">
    <citation type="journal article" date="2011" name="PLoS ONE">
        <title>Complete genome sequence and comparative analysis of the fish pathogen Lactococcus garvieae.</title>
        <authorList>
            <person name="Morita H."/>
            <person name="Toh H."/>
            <person name="Oshima K."/>
            <person name="Yoshizaki M."/>
            <person name="Kawanishi M."/>
            <person name="Nakaya K."/>
            <person name="Suzuki T."/>
            <person name="Miyauchi E."/>
            <person name="Ishii Y."/>
            <person name="Tanabe S."/>
            <person name="Murakami M."/>
            <person name="Hattori M."/>
        </authorList>
    </citation>
    <scope>NUCLEOTIDE SEQUENCE [LARGE SCALE GENOMIC DNA]</scope>
    <source>
        <strain evidence="6 7">Lg2</strain>
    </source>
</reference>
<evidence type="ECO:0000259" key="5">
    <source>
        <dbReference type="Pfam" id="PF00535"/>
    </source>
</evidence>
<proteinExistence type="inferred from homology"/>
<dbReference type="Proteomes" id="UP000008520">
    <property type="component" value="Chromosome"/>
</dbReference>
<dbReference type="PATRIC" id="fig|420890.5.peg.126"/>
<evidence type="ECO:0000313" key="7">
    <source>
        <dbReference type="Proteomes" id="UP000008520"/>
    </source>
</evidence>
<gene>
    <name evidence="6" type="ordered locus">LCGL_0127</name>
</gene>
<sequence length="280" mass="32594">MNNNKNVLAGIVTFNPDKERLLENISAINNQVDKLVIVDNGSDNIDEIEACKIQFPEMIVYKFGNNRGIAAALNRIGEFAVSENYDYFLTLDQDSVVLPGLIDAYQKYLELPKLGLLNCYQTDRNAIEKDSELPKEVETLTFVRTSGSLMPTALFVDGIKYDEDLFIDKVDYDLNLLLTKNNYKLYRIPYYGLVHELGYISYHNFLGRKIMTFNYSPFRRYYIVRNSILLMRKYGINKVTLKWCLNDFIDGVKTLLFEQEKWKKTQGALKGFWDGIRYER</sequence>
<protein>
    <submittedName>
        <fullName evidence="6">Putative glycosyltransferase</fullName>
    </submittedName>
</protein>
<keyword evidence="7" id="KW-1185">Reference proteome</keyword>
<keyword evidence="3" id="KW-0328">Glycosyltransferase</keyword>
<dbReference type="SUPFAM" id="SSF53448">
    <property type="entry name" value="Nucleotide-diphospho-sugar transferases"/>
    <property type="match status" value="1"/>
</dbReference>
<accession>F9VGV4</accession>
<dbReference type="eggNOG" id="COG1216">
    <property type="taxonomic scope" value="Bacteria"/>
</dbReference>
<dbReference type="InterPro" id="IPR029044">
    <property type="entry name" value="Nucleotide-diphossugar_trans"/>
</dbReference>
<dbReference type="Gene3D" id="3.90.550.10">
    <property type="entry name" value="Spore Coat Polysaccharide Biosynthesis Protein SpsA, Chain A"/>
    <property type="match status" value="1"/>
</dbReference>
<evidence type="ECO:0000256" key="1">
    <source>
        <dbReference type="ARBA" id="ARBA00004776"/>
    </source>
</evidence>
<dbReference type="STRING" id="420890.LCGL_0127"/>
<dbReference type="HOGENOM" id="CLU_023845_9_1_9"/>
<feature type="domain" description="Glycosyltransferase 2-like" evidence="5">
    <location>
        <begin position="11"/>
        <end position="111"/>
    </location>
</feature>
<dbReference type="GO" id="GO:0016757">
    <property type="term" value="F:glycosyltransferase activity"/>
    <property type="evidence" value="ECO:0007669"/>
    <property type="project" value="UniProtKB-KW"/>
</dbReference>
<dbReference type="PANTHER" id="PTHR43179">
    <property type="entry name" value="RHAMNOSYLTRANSFERASE WBBL"/>
    <property type="match status" value="1"/>
</dbReference>
<comment type="pathway">
    <text evidence="1">Cell wall biogenesis; cell wall polysaccharide biosynthesis.</text>
</comment>
<evidence type="ECO:0000256" key="4">
    <source>
        <dbReference type="ARBA" id="ARBA00022679"/>
    </source>
</evidence>
<evidence type="ECO:0000313" key="6">
    <source>
        <dbReference type="EMBL" id="BAK59587.1"/>
    </source>
</evidence>
<dbReference type="InterPro" id="IPR001173">
    <property type="entry name" value="Glyco_trans_2-like"/>
</dbReference>
<evidence type="ECO:0000256" key="2">
    <source>
        <dbReference type="ARBA" id="ARBA00006739"/>
    </source>
</evidence>
<dbReference type="Pfam" id="PF00535">
    <property type="entry name" value="Glycos_transf_2"/>
    <property type="match status" value="1"/>
</dbReference>
<dbReference type="PANTHER" id="PTHR43179:SF12">
    <property type="entry name" value="GALACTOFURANOSYLTRANSFERASE GLFT2"/>
    <property type="match status" value="1"/>
</dbReference>
<organism evidence="6 7">
    <name type="scientific">Lactococcus garvieae (strain Lg2)</name>
    <name type="common">Enterococcus seriolicida</name>
    <dbReference type="NCBI Taxonomy" id="420890"/>
    <lineage>
        <taxon>Bacteria</taxon>
        <taxon>Bacillati</taxon>
        <taxon>Bacillota</taxon>
        <taxon>Bacilli</taxon>
        <taxon>Lactobacillales</taxon>
        <taxon>Streptococcaceae</taxon>
        <taxon>Lactococcus</taxon>
    </lineage>
</organism>